<dbReference type="SUPFAM" id="SSF46609">
    <property type="entry name" value="Fe,Mn superoxide dismutase (SOD), N-terminal domain"/>
    <property type="match status" value="1"/>
</dbReference>
<gene>
    <name evidence="6" type="ORF">HaLaN_20530</name>
</gene>
<evidence type="ECO:0000313" key="7">
    <source>
        <dbReference type="Proteomes" id="UP000485058"/>
    </source>
</evidence>
<evidence type="ECO:0000256" key="3">
    <source>
        <dbReference type="ARBA" id="ARBA00022723"/>
    </source>
</evidence>
<dbReference type="AlphaFoldDB" id="A0A699ZW34"/>
<comment type="similarity">
    <text evidence="1">Belongs to the iron/manganese superoxide dismutase family.</text>
</comment>
<evidence type="ECO:0000256" key="2">
    <source>
        <dbReference type="ARBA" id="ARBA00012682"/>
    </source>
</evidence>
<dbReference type="EC" id="1.15.1.1" evidence="2"/>
<dbReference type="GO" id="GO:0004784">
    <property type="term" value="F:superoxide dismutase activity"/>
    <property type="evidence" value="ECO:0007669"/>
    <property type="project" value="UniProtKB-EC"/>
</dbReference>
<dbReference type="Pfam" id="PF00081">
    <property type="entry name" value="Sod_Fe_N"/>
    <property type="match status" value="1"/>
</dbReference>
<keyword evidence="4" id="KW-0560">Oxidoreductase</keyword>
<feature type="domain" description="Manganese/iron superoxide dismutase N-terminal" evidence="5">
    <location>
        <begin position="22"/>
        <end position="84"/>
    </location>
</feature>
<dbReference type="GO" id="GO:0046872">
    <property type="term" value="F:metal ion binding"/>
    <property type="evidence" value="ECO:0007669"/>
    <property type="project" value="UniProtKB-KW"/>
</dbReference>
<evidence type="ECO:0000313" key="6">
    <source>
        <dbReference type="EMBL" id="GFH22986.1"/>
    </source>
</evidence>
<organism evidence="6 7">
    <name type="scientific">Haematococcus lacustris</name>
    <name type="common">Green alga</name>
    <name type="synonym">Haematococcus pluvialis</name>
    <dbReference type="NCBI Taxonomy" id="44745"/>
    <lineage>
        <taxon>Eukaryota</taxon>
        <taxon>Viridiplantae</taxon>
        <taxon>Chlorophyta</taxon>
        <taxon>core chlorophytes</taxon>
        <taxon>Chlorophyceae</taxon>
        <taxon>CS clade</taxon>
        <taxon>Chlamydomonadales</taxon>
        <taxon>Haematococcaceae</taxon>
        <taxon>Haematococcus</taxon>
    </lineage>
</organism>
<dbReference type="PANTHER" id="PTHR43595:SF2">
    <property type="entry name" value="SMALL RIBOSOMAL SUBUNIT PROTEIN MS42"/>
    <property type="match status" value="1"/>
</dbReference>
<feature type="non-terminal residue" evidence="6">
    <location>
        <position position="96"/>
    </location>
</feature>
<dbReference type="InterPro" id="IPR019831">
    <property type="entry name" value="Mn/Fe_SOD_N"/>
</dbReference>
<protein>
    <recommendedName>
        <fullName evidence="2">superoxide dismutase</fullName>
        <ecNumber evidence="2">1.15.1.1</ecNumber>
    </recommendedName>
</protein>
<name>A0A699ZW34_HAELA</name>
<comment type="caution">
    <text evidence="6">The sequence shown here is derived from an EMBL/GenBank/DDBJ whole genome shotgun (WGS) entry which is preliminary data.</text>
</comment>
<dbReference type="Gene3D" id="1.10.287.990">
    <property type="entry name" value="Fe,Mn superoxide dismutase (SOD) domain"/>
    <property type="match status" value="1"/>
</dbReference>
<dbReference type="GO" id="GO:0005737">
    <property type="term" value="C:cytoplasm"/>
    <property type="evidence" value="ECO:0007669"/>
    <property type="project" value="TreeGrafter"/>
</dbReference>
<dbReference type="Proteomes" id="UP000485058">
    <property type="component" value="Unassembled WGS sequence"/>
</dbReference>
<proteinExistence type="inferred from homology"/>
<accession>A0A699ZW34</accession>
<keyword evidence="7" id="KW-1185">Reference proteome</keyword>
<keyword evidence="3" id="KW-0479">Metal-binding</keyword>
<dbReference type="PANTHER" id="PTHR43595">
    <property type="entry name" value="37S RIBOSOMAL PROTEIN S26, MITOCHONDRIAL"/>
    <property type="match status" value="1"/>
</dbReference>
<dbReference type="InterPro" id="IPR036324">
    <property type="entry name" value="Mn/Fe_SOD_N_sf"/>
</dbReference>
<evidence type="ECO:0000256" key="1">
    <source>
        <dbReference type="ARBA" id="ARBA00008714"/>
    </source>
</evidence>
<evidence type="ECO:0000259" key="5">
    <source>
        <dbReference type="Pfam" id="PF00081"/>
    </source>
</evidence>
<reference evidence="6 7" key="1">
    <citation type="submission" date="2020-02" db="EMBL/GenBank/DDBJ databases">
        <title>Draft genome sequence of Haematococcus lacustris strain NIES-144.</title>
        <authorList>
            <person name="Morimoto D."/>
            <person name="Nakagawa S."/>
            <person name="Yoshida T."/>
            <person name="Sawayama S."/>
        </authorList>
    </citation>
    <scope>NUCLEOTIDE SEQUENCE [LARGE SCALE GENOMIC DNA]</scope>
    <source>
        <strain evidence="6 7">NIES-144</strain>
    </source>
</reference>
<sequence length="96" mass="10032">MAHTSAAAAALTTSACWPWLAQVHHAAYIKNLNAAVANDPALAKLGLSELVAKVGTGTYPAKQETAIRNSGGGAWNHDLWWSILAPPSSNITPTSR</sequence>
<evidence type="ECO:0000256" key="4">
    <source>
        <dbReference type="ARBA" id="ARBA00023002"/>
    </source>
</evidence>
<dbReference type="EMBL" id="BLLF01002167">
    <property type="protein sequence ID" value="GFH22986.1"/>
    <property type="molecule type" value="Genomic_DNA"/>
</dbReference>